<organism evidence="15 19">
    <name type="scientific">Candidatus Methanofastidiosum methylothiophilum</name>
    <dbReference type="NCBI Taxonomy" id="1705564"/>
    <lineage>
        <taxon>Archaea</taxon>
        <taxon>Methanobacteriati</taxon>
        <taxon>Methanobacteriota</taxon>
        <taxon>Stenosarchaea group</taxon>
        <taxon>Candidatus Methanofastidiosia</taxon>
        <taxon>Candidatus Methanofastidiosales</taxon>
        <taxon>Candidatus Methanofastidiosaceae</taxon>
        <taxon>Candidatus Methanofastidiosum</taxon>
    </lineage>
</organism>
<dbReference type="Gene3D" id="3.40.50.10860">
    <property type="entry name" value="Leucine Dehydrogenase, chain A, domain 1"/>
    <property type="match status" value="1"/>
</dbReference>
<comment type="subunit">
    <text evidence="2 12">Homodimer.</text>
</comment>
<dbReference type="PANTHER" id="PTHR48099">
    <property type="entry name" value="C-1-TETRAHYDROFOLATE SYNTHASE, CYTOPLASMIC-RELATED"/>
    <property type="match status" value="1"/>
</dbReference>
<reference evidence="18 19" key="1">
    <citation type="journal article" date="2016" name="ISME J.">
        <title>Chasing the elusive Euryarchaeota class WSA2: genomes reveal a uniquely fastidious methyl-reducing methanogen.</title>
        <authorList>
            <person name="Nobu M.K."/>
            <person name="Narihiro T."/>
            <person name="Kuroda K."/>
            <person name="Mei R."/>
            <person name="Liu W.T."/>
        </authorList>
    </citation>
    <scope>NUCLEOTIDE SEQUENCE [LARGE SCALE GENOMIC DNA]</scope>
    <source>
        <strain evidence="15">B03fssc0709_Meth_Bin005</strain>
        <strain evidence="16">B15fssc0709_Meth_Bin003</strain>
        <strain evidence="17">BMIXfssc0709_Meth_Bin006</strain>
    </source>
</reference>
<dbReference type="InterPro" id="IPR020630">
    <property type="entry name" value="THF_DH/CycHdrlase_cat_dom"/>
</dbReference>
<dbReference type="FunFam" id="3.40.50.720:FF:000094">
    <property type="entry name" value="Bifunctional protein FolD"/>
    <property type="match status" value="1"/>
</dbReference>
<dbReference type="PRINTS" id="PR00085">
    <property type="entry name" value="THFDHDRGNASE"/>
</dbReference>
<dbReference type="GO" id="GO:0004477">
    <property type="term" value="F:methenyltetrahydrofolate cyclohydrolase activity"/>
    <property type="evidence" value="ECO:0007669"/>
    <property type="project" value="UniProtKB-UniRule"/>
</dbReference>
<dbReference type="EMBL" id="LNGF01000003">
    <property type="protein sequence ID" value="KYC48584.1"/>
    <property type="molecule type" value="Genomic_DNA"/>
</dbReference>
<evidence type="ECO:0000256" key="10">
    <source>
        <dbReference type="ARBA" id="ARBA00023167"/>
    </source>
</evidence>
<proteinExistence type="inferred from homology"/>
<keyword evidence="5 12" id="KW-0658">Purine biosynthesis</keyword>
<dbReference type="InterPro" id="IPR000672">
    <property type="entry name" value="THF_DH/CycHdrlase"/>
</dbReference>
<sequence>MTAKILDGKALALKVTNELSEIVADYKKRGLYPKLATVLVGSDPASRVYVNLKKKDSEKIGIDYEEFYYDDISEEDLLLLIDKLNNRADIHGILVQLPLPKHIDTNKILEKIDPLKDVDGFNPLNVGRILLNISDLFPCTPKGVVKILDEYNIPIEGADITIINRSNIIGKPLAAMMINRGGTVTVVHTKTKNLKEKVRNADIVIVGVGKTDFLTSDMVKEGAVVVDVGITREIDGIKGDVKYDEVSKKTSYITPVPGGVGPMTRAMLLENLIICFLKQNDCAR</sequence>
<name>A0A150IMY1_9EURY</name>
<evidence type="ECO:0000313" key="17">
    <source>
        <dbReference type="EMBL" id="KYC51246.1"/>
    </source>
</evidence>
<keyword evidence="4 12" id="KW-0028">Amino-acid biosynthesis</keyword>
<evidence type="ECO:0000256" key="6">
    <source>
        <dbReference type="ARBA" id="ARBA00022801"/>
    </source>
</evidence>
<dbReference type="FunFam" id="3.40.50.10860:FF:000005">
    <property type="entry name" value="C-1-tetrahydrofolate synthase, cytoplasmic, putative"/>
    <property type="match status" value="1"/>
</dbReference>
<keyword evidence="11 12" id="KW-0511">Multifunctional enzyme</keyword>
<gene>
    <name evidence="12 15" type="primary">folD</name>
    <name evidence="15" type="ORF">APG10_00118</name>
    <name evidence="16" type="ORF">APG11_00255</name>
    <name evidence="17" type="ORF">APG12_00171</name>
</gene>
<evidence type="ECO:0000313" key="19">
    <source>
        <dbReference type="Proteomes" id="UP000092401"/>
    </source>
</evidence>
<evidence type="ECO:0000256" key="7">
    <source>
        <dbReference type="ARBA" id="ARBA00022857"/>
    </source>
</evidence>
<dbReference type="AlphaFoldDB" id="A0A150IMY1"/>
<keyword evidence="10 12" id="KW-0486">Methionine biosynthesis</keyword>
<evidence type="ECO:0000256" key="11">
    <source>
        <dbReference type="ARBA" id="ARBA00023268"/>
    </source>
</evidence>
<dbReference type="GO" id="GO:0004488">
    <property type="term" value="F:methylenetetrahydrofolate dehydrogenase (NADP+) activity"/>
    <property type="evidence" value="ECO:0007669"/>
    <property type="project" value="UniProtKB-UniRule"/>
</dbReference>
<evidence type="ECO:0000256" key="3">
    <source>
        <dbReference type="ARBA" id="ARBA00022563"/>
    </source>
</evidence>
<dbReference type="InterPro" id="IPR020631">
    <property type="entry name" value="THF_DH/CycHdrlase_NAD-bd_dom"/>
</dbReference>
<comment type="catalytic activity">
    <reaction evidence="12">
        <text>(6R)-5,10-methylene-5,6,7,8-tetrahydrofolate + NADP(+) = (6R)-5,10-methenyltetrahydrofolate + NADPH</text>
        <dbReference type="Rhea" id="RHEA:22812"/>
        <dbReference type="ChEBI" id="CHEBI:15636"/>
        <dbReference type="ChEBI" id="CHEBI:57455"/>
        <dbReference type="ChEBI" id="CHEBI:57783"/>
        <dbReference type="ChEBI" id="CHEBI:58349"/>
        <dbReference type="EC" id="1.5.1.5"/>
    </reaction>
</comment>
<dbReference type="Proteomes" id="UP000091929">
    <property type="component" value="Unassembled WGS sequence"/>
</dbReference>
<evidence type="ECO:0000313" key="15">
    <source>
        <dbReference type="EMBL" id="KYC46248.1"/>
    </source>
</evidence>
<evidence type="ECO:0000259" key="13">
    <source>
        <dbReference type="Pfam" id="PF00763"/>
    </source>
</evidence>
<dbReference type="SUPFAM" id="SSF53223">
    <property type="entry name" value="Aminoacid dehydrogenase-like, N-terminal domain"/>
    <property type="match status" value="1"/>
</dbReference>
<evidence type="ECO:0000256" key="12">
    <source>
        <dbReference type="HAMAP-Rule" id="MF_01576"/>
    </source>
</evidence>
<evidence type="ECO:0000256" key="9">
    <source>
        <dbReference type="ARBA" id="ARBA00023102"/>
    </source>
</evidence>
<feature type="domain" description="Tetrahydrofolate dehydrogenase/cyclohydrolase NAD(P)-binding" evidence="14">
    <location>
        <begin position="138"/>
        <end position="278"/>
    </location>
</feature>
<comment type="catalytic activity">
    <reaction evidence="12">
        <text>(6R)-5,10-methenyltetrahydrofolate + H2O = (6R)-10-formyltetrahydrofolate + H(+)</text>
        <dbReference type="Rhea" id="RHEA:23700"/>
        <dbReference type="ChEBI" id="CHEBI:15377"/>
        <dbReference type="ChEBI" id="CHEBI:15378"/>
        <dbReference type="ChEBI" id="CHEBI:57455"/>
        <dbReference type="ChEBI" id="CHEBI:195366"/>
        <dbReference type="EC" id="3.5.4.9"/>
    </reaction>
</comment>
<dbReference type="GO" id="GO:0035999">
    <property type="term" value="P:tetrahydrofolate interconversion"/>
    <property type="evidence" value="ECO:0007669"/>
    <property type="project" value="UniProtKB-UniRule"/>
</dbReference>
<accession>A0A150IMY1</accession>
<dbReference type="HAMAP" id="MF_01576">
    <property type="entry name" value="THF_DHG_CYH"/>
    <property type="match status" value="1"/>
</dbReference>
<dbReference type="EC" id="1.5.1.5" evidence="12"/>
<dbReference type="CDD" id="cd01080">
    <property type="entry name" value="NAD_bind_m-THF_DH_Cyclohyd"/>
    <property type="match status" value="1"/>
</dbReference>
<feature type="binding site" evidence="12">
    <location>
        <begin position="164"/>
        <end position="166"/>
    </location>
    <ligand>
        <name>NADP(+)</name>
        <dbReference type="ChEBI" id="CHEBI:58349"/>
    </ligand>
</feature>
<protein>
    <recommendedName>
        <fullName evidence="12">Bifunctional protein FolD</fullName>
    </recommendedName>
    <domain>
        <recommendedName>
            <fullName evidence="12">Methylenetetrahydrofolate dehydrogenase</fullName>
            <ecNumber evidence="12">1.5.1.5</ecNumber>
        </recommendedName>
    </domain>
    <domain>
        <recommendedName>
            <fullName evidence="12">Methenyltetrahydrofolate cyclohydrolase</fullName>
            <ecNumber evidence="12">3.5.4.9</ecNumber>
        </recommendedName>
    </domain>
</protein>
<accession>A0A150J200</accession>
<dbReference type="UniPathway" id="UPA00193"/>
<evidence type="ECO:0000259" key="14">
    <source>
        <dbReference type="Pfam" id="PF02882"/>
    </source>
</evidence>
<dbReference type="PANTHER" id="PTHR48099:SF5">
    <property type="entry name" value="C-1-TETRAHYDROFOLATE SYNTHASE, CYTOPLASMIC"/>
    <property type="match status" value="1"/>
</dbReference>
<evidence type="ECO:0000256" key="8">
    <source>
        <dbReference type="ARBA" id="ARBA00023002"/>
    </source>
</evidence>
<feature type="domain" description="Tetrahydrofolate dehydrogenase/cyclohydrolase catalytic" evidence="13">
    <location>
        <begin position="6"/>
        <end position="119"/>
    </location>
</feature>
<feature type="binding site" evidence="12">
    <location>
        <position position="230"/>
    </location>
    <ligand>
        <name>NADP(+)</name>
        <dbReference type="ChEBI" id="CHEBI:58349"/>
    </ligand>
</feature>
<evidence type="ECO:0000256" key="2">
    <source>
        <dbReference type="ARBA" id="ARBA00011738"/>
    </source>
</evidence>
<evidence type="ECO:0000313" key="16">
    <source>
        <dbReference type="EMBL" id="KYC48584.1"/>
    </source>
</evidence>
<keyword evidence="3 12" id="KW-0554">One-carbon metabolism</keyword>
<keyword evidence="6 12" id="KW-0378">Hydrolase</keyword>
<evidence type="ECO:0000256" key="4">
    <source>
        <dbReference type="ARBA" id="ARBA00022605"/>
    </source>
</evidence>
<dbReference type="InterPro" id="IPR036291">
    <property type="entry name" value="NAD(P)-bd_dom_sf"/>
</dbReference>
<accession>A0A150IVA7</accession>
<dbReference type="GO" id="GO:0009086">
    <property type="term" value="P:methionine biosynthetic process"/>
    <property type="evidence" value="ECO:0007669"/>
    <property type="project" value="UniProtKB-KW"/>
</dbReference>
<keyword evidence="9 12" id="KW-0368">Histidine biosynthesis</keyword>
<comment type="caution">
    <text evidence="12">Lacks conserved residue(s) required for the propagation of feature annotation.</text>
</comment>
<dbReference type="Pfam" id="PF02882">
    <property type="entry name" value="THF_DHG_CYH_C"/>
    <property type="match status" value="1"/>
</dbReference>
<dbReference type="Proteomes" id="UP000092401">
    <property type="component" value="Unassembled WGS sequence"/>
</dbReference>
<dbReference type="EMBL" id="LNGE01000002">
    <property type="protein sequence ID" value="KYC46248.1"/>
    <property type="molecule type" value="Genomic_DNA"/>
</dbReference>
<evidence type="ECO:0000313" key="18">
    <source>
        <dbReference type="Proteomes" id="UP000091929"/>
    </source>
</evidence>
<keyword evidence="8 12" id="KW-0560">Oxidoreductase</keyword>
<dbReference type="Proteomes" id="UP000092403">
    <property type="component" value="Unassembled WGS sequence"/>
</dbReference>
<dbReference type="Pfam" id="PF00763">
    <property type="entry name" value="THF_DHG_CYH"/>
    <property type="match status" value="1"/>
</dbReference>
<dbReference type="GO" id="GO:0006164">
    <property type="term" value="P:purine nucleotide biosynthetic process"/>
    <property type="evidence" value="ECO:0007669"/>
    <property type="project" value="UniProtKB-KW"/>
</dbReference>
<dbReference type="PATRIC" id="fig|1706436.3.peg.117"/>
<keyword evidence="7 12" id="KW-0521">NADP</keyword>
<comment type="similarity">
    <text evidence="12">Belongs to the tetrahydrofolate dehydrogenase/cyclohydrolase family.</text>
</comment>
<dbReference type="Gene3D" id="3.40.50.720">
    <property type="entry name" value="NAD(P)-binding Rossmann-like Domain"/>
    <property type="match status" value="1"/>
</dbReference>
<comment type="caution">
    <text evidence="15">The sequence shown here is derived from an EMBL/GenBank/DDBJ whole genome shotgun (WGS) entry which is preliminary data.</text>
</comment>
<dbReference type="GO" id="GO:0005829">
    <property type="term" value="C:cytosol"/>
    <property type="evidence" value="ECO:0007669"/>
    <property type="project" value="TreeGrafter"/>
</dbReference>
<evidence type="ECO:0000256" key="5">
    <source>
        <dbReference type="ARBA" id="ARBA00022755"/>
    </source>
</evidence>
<comment type="function">
    <text evidence="12">Catalyzes the oxidation of 5,10-methylenetetrahydrofolate to 5,10-methenyltetrahydrofolate and then the hydrolysis of 5,10-methenyltetrahydrofolate to 10-formyltetrahydrofolate.</text>
</comment>
<dbReference type="PATRIC" id="fig|1706437.3.peg.254"/>
<comment type="pathway">
    <text evidence="1 12">One-carbon metabolism; tetrahydrofolate interconversion.</text>
</comment>
<dbReference type="EC" id="3.5.4.9" evidence="12"/>
<dbReference type="SUPFAM" id="SSF51735">
    <property type="entry name" value="NAD(P)-binding Rossmann-fold domains"/>
    <property type="match status" value="1"/>
</dbReference>
<dbReference type="InterPro" id="IPR046346">
    <property type="entry name" value="Aminoacid_DH-like_N_sf"/>
</dbReference>
<dbReference type="PATRIC" id="fig|1706438.3.peg.171"/>
<evidence type="ECO:0000256" key="1">
    <source>
        <dbReference type="ARBA" id="ARBA00004777"/>
    </source>
</evidence>
<dbReference type="EMBL" id="LNJC01000002">
    <property type="protein sequence ID" value="KYC51246.1"/>
    <property type="molecule type" value="Genomic_DNA"/>
</dbReference>
<dbReference type="GO" id="GO:0000105">
    <property type="term" value="P:L-histidine biosynthetic process"/>
    <property type="evidence" value="ECO:0007669"/>
    <property type="project" value="UniProtKB-KW"/>
</dbReference>